<dbReference type="InterPro" id="IPR012677">
    <property type="entry name" value="Nucleotide-bd_a/b_plait_sf"/>
</dbReference>
<feature type="domain" description="C3H1-type" evidence="11">
    <location>
        <begin position="240"/>
        <end position="267"/>
    </location>
</feature>
<keyword evidence="13" id="KW-1185">Reference proteome</keyword>
<dbReference type="AlphaFoldDB" id="A0A226D832"/>
<name>A0A226D832_FOLCA</name>
<keyword evidence="3 8" id="KW-0863">Zinc-finger</keyword>
<evidence type="ECO:0000259" key="10">
    <source>
        <dbReference type="PROSITE" id="PS50089"/>
    </source>
</evidence>
<feature type="region of interest" description="Disordered" evidence="9">
    <location>
        <begin position="444"/>
        <end position="468"/>
    </location>
</feature>
<feature type="domain" description="RING-type" evidence="10">
    <location>
        <begin position="39"/>
        <end position="88"/>
    </location>
</feature>
<dbReference type="SUPFAM" id="SSF54928">
    <property type="entry name" value="RNA-binding domain, RBD"/>
    <property type="match status" value="1"/>
</dbReference>
<dbReference type="GO" id="GO:0030014">
    <property type="term" value="C:CCR4-NOT complex"/>
    <property type="evidence" value="ECO:0007669"/>
    <property type="project" value="InterPro"/>
</dbReference>
<dbReference type="EMBL" id="LNIX01000028">
    <property type="protein sequence ID" value="OXA41705.1"/>
    <property type="molecule type" value="Genomic_DNA"/>
</dbReference>
<dbReference type="PANTHER" id="PTHR12603:SF0">
    <property type="entry name" value="CCR4-NOT TRANSCRIPTION COMPLEX SUBUNIT 4"/>
    <property type="match status" value="1"/>
</dbReference>
<dbReference type="Gene3D" id="3.30.70.330">
    <property type="match status" value="1"/>
</dbReference>
<feature type="compositionally biased region" description="Pro residues" evidence="9">
    <location>
        <begin position="400"/>
        <end position="410"/>
    </location>
</feature>
<dbReference type="FunFam" id="3.30.40.10:FF:000006">
    <property type="entry name" value="CCR4-NOT transcription complex subunit 4"/>
    <property type="match status" value="1"/>
</dbReference>
<dbReference type="CDD" id="cd16618">
    <property type="entry name" value="mRING-HC-C4C4_CNOT4"/>
    <property type="match status" value="1"/>
</dbReference>
<comment type="caution">
    <text evidence="12">The sequence shown here is derived from an EMBL/GenBank/DDBJ whole genome shotgun (WGS) entry which is preliminary data.</text>
</comment>
<dbReference type="PANTHER" id="PTHR12603">
    <property type="entry name" value="CCR4-NOT TRANSCRIPTION COMPLEX RELATED"/>
    <property type="match status" value="1"/>
</dbReference>
<feature type="region of interest" description="Disordered" evidence="9">
    <location>
        <begin position="298"/>
        <end position="322"/>
    </location>
</feature>
<dbReference type="Proteomes" id="UP000198287">
    <property type="component" value="Unassembled WGS sequence"/>
</dbReference>
<dbReference type="GO" id="GO:0005634">
    <property type="term" value="C:nucleus"/>
    <property type="evidence" value="ECO:0007669"/>
    <property type="project" value="UniProtKB-SubCell"/>
</dbReference>
<evidence type="ECO:0000256" key="8">
    <source>
        <dbReference type="PROSITE-ProRule" id="PRU00723"/>
    </source>
</evidence>
<feature type="compositionally biased region" description="Pro residues" evidence="9">
    <location>
        <begin position="558"/>
        <end position="568"/>
    </location>
</feature>
<dbReference type="InterPro" id="IPR001841">
    <property type="entry name" value="Znf_RING"/>
</dbReference>
<dbReference type="CDD" id="cd12438">
    <property type="entry name" value="RRM_CNOT4"/>
    <property type="match status" value="1"/>
</dbReference>
<evidence type="ECO:0000256" key="5">
    <source>
        <dbReference type="ARBA" id="ARBA00022884"/>
    </source>
</evidence>
<feature type="compositionally biased region" description="Low complexity" evidence="9">
    <location>
        <begin position="17"/>
        <end position="34"/>
    </location>
</feature>
<feature type="compositionally biased region" description="Gly residues" evidence="9">
    <location>
        <begin position="494"/>
        <end position="504"/>
    </location>
</feature>
<keyword evidence="5" id="KW-0694">RNA-binding</keyword>
<evidence type="ECO:0000256" key="9">
    <source>
        <dbReference type="SAM" id="MobiDB-lite"/>
    </source>
</evidence>
<dbReference type="PROSITE" id="PS50089">
    <property type="entry name" value="ZF_RING_2"/>
    <property type="match status" value="1"/>
</dbReference>
<dbReference type="GO" id="GO:0008270">
    <property type="term" value="F:zinc ion binding"/>
    <property type="evidence" value="ECO:0007669"/>
    <property type="project" value="UniProtKB-KW"/>
</dbReference>
<evidence type="ECO:0000313" key="12">
    <source>
        <dbReference type="EMBL" id="OXA41705.1"/>
    </source>
</evidence>
<feature type="region of interest" description="Disordered" evidence="9">
    <location>
        <begin position="342"/>
        <end position="424"/>
    </location>
</feature>
<evidence type="ECO:0000256" key="6">
    <source>
        <dbReference type="ARBA" id="ARBA00023054"/>
    </source>
</evidence>
<evidence type="ECO:0000256" key="1">
    <source>
        <dbReference type="ARBA" id="ARBA00004123"/>
    </source>
</evidence>
<reference evidence="12 13" key="1">
    <citation type="submission" date="2015-12" db="EMBL/GenBank/DDBJ databases">
        <title>The genome of Folsomia candida.</title>
        <authorList>
            <person name="Faddeeva A."/>
            <person name="Derks M.F."/>
            <person name="Anvar Y."/>
            <person name="Smit S."/>
            <person name="Van Straalen N."/>
            <person name="Roelofs D."/>
        </authorList>
    </citation>
    <scope>NUCLEOTIDE SEQUENCE [LARGE SCALE GENOMIC DNA]</scope>
    <source>
        <strain evidence="12 13">VU population</strain>
        <tissue evidence="12">Whole body</tissue>
    </source>
</reference>
<dbReference type="STRING" id="158441.A0A226D832"/>
<feature type="compositionally biased region" description="Low complexity" evidence="9">
    <location>
        <begin position="307"/>
        <end position="322"/>
    </location>
</feature>
<evidence type="ECO:0000256" key="4">
    <source>
        <dbReference type="ARBA" id="ARBA00022833"/>
    </source>
</evidence>
<feature type="compositionally biased region" description="Acidic residues" evidence="9">
    <location>
        <begin position="342"/>
        <end position="352"/>
    </location>
</feature>
<gene>
    <name evidence="12" type="ORF">Fcan01_23496</name>
</gene>
<protein>
    <submittedName>
        <fullName evidence="12">CCR4-NOT transcription complex subunit 4</fullName>
    </submittedName>
</protein>
<keyword evidence="7" id="KW-0539">Nucleus</keyword>
<evidence type="ECO:0000259" key="11">
    <source>
        <dbReference type="PROSITE" id="PS50103"/>
    </source>
</evidence>
<dbReference type="InterPro" id="IPR003954">
    <property type="entry name" value="RRM_euk-type"/>
</dbReference>
<dbReference type="Pfam" id="PF14570">
    <property type="entry name" value="zf-RING_4"/>
    <property type="match status" value="1"/>
</dbReference>
<evidence type="ECO:0000256" key="3">
    <source>
        <dbReference type="ARBA" id="ARBA00022771"/>
    </source>
</evidence>
<dbReference type="GO" id="GO:0003723">
    <property type="term" value="F:RNA binding"/>
    <property type="evidence" value="ECO:0007669"/>
    <property type="project" value="UniProtKB-KW"/>
</dbReference>
<feature type="region of interest" description="Disordered" evidence="9">
    <location>
        <begin position="544"/>
        <end position="575"/>
    </location>
</feature>
<dbReference type="Gene3D" id="3.30.40.10">
    <property type="entry name" value="Zinc/RING finger domain, C3HC4 (zinc finger)"/>
    <property type="match status" value="1"/>
</dbReference>
<feature type="region of interest" description="Disordered" evidence="9">
    <location>
        <begin position="481"/>
        <end position="504"/>
    </location>
</feature>
<sequence>MAIEFIKKQTTKKMLQTSSSSSSTSSSSPNSSNSTEQECPLCMETLDLDDKSFFPCTCGYQICRFCWHRILTSSSSSTDSSNSCPACRKTYSENPANFKPISVEDIQLKLKQQRKLKDLQKKAKTVEGRKHLGELRVVQKNLVFVVGITPRIADAELLKKGEYFGRFGKIHKVVVNCVSASSAGATAAGTTPCSSSTTNTTTSGLSYGAYITYTRSEDALRAIQSVNNIPFDGKTIKASLGTTKYCSHFMRNQICPKGDCMYLHSQGDSEASFTKEDMQQGKHQEYERKLIEEFRREQQREKEQVEGGEVISEQQKVEQQQQPKPLMIPLLYKSDFNVNGFEEEEVEEEEVEERNGRQDLVGDFSTRDEEEQQQRDYSPPPPPPPQHILPPPVQTHTAHAPPPLQPPQLTPPQLTAPPLDFNPFSETQSQFESIIQAEMANWQLSQQHTHHSARQNHPPPPGFDNNLDEWIDPAIIYSKSMNSRSHQQGQQQVGQGGRGGNGGGNIGHLLGNSLLNDIFCAGGSNNAAVVEQQQQRHFLPPQQQQYYPPQQQPHTYYKPPPGFQPPSPAAGQLPALPPQQQFINNNFFNNFPF</sequence>
<dbReference type="PROSITE" id="PS50103">
    <property type="entry name" value="ZF_C3H1"/>
    <property type="match status" value="1"/>
</dbReference>
<dbReference type="SMART" id="SM00361">
    <property type="entry name" value="RRM_1"/>
    <property type="match status" value="1"/>
</dbReference>
<dbReference type="InterPro" id="IPR000571">
    <property type="entry name" value="Znf_CCCH"/>
</dbReference>
<organism evidence="12 13">
    <name type="scientific">Folsomia candida</name>
    <name type="common">Springtail</name>
    <dbReference type="NCBI Taxonomy" id="158441"/>
    <lineage>
        <taxon>Eukaryota</taxon>
        <taxon>Metazoa</taxon>
        <taxon>Ecdysozoa</taxon>
        <taxon>Arthropoda</taxon>
        <taxon>Hexapoda</taxon>
        <taxon>Collembola</taxon>
        <taxon>Entomobryomorpha</taxon>
        <taxon>Isotomoidea</taxon>
        <taxon>Isotomidae</taxon>
        <taxon>Proisotominae</taxon>
        <taxon>Folsomia</taxon>
    </lineage>
</organism>
<keyword evidence="4 8" id="KW-0862">Zinc</keyword>
<proteinExistence type="predicted"/>
<dbReference type="SUPFAM" id="SSF57850">
    <property type="entry name" value="RING/U-box"/>
    <property type="match status" value="1"/>
</dbReference>
<dbReference type="InterPro" id="IPR039515">
    <property type="entry name" value="NOT4_mRING-HC-C4C4"/>
</dbReference>
<dbReference type="OrthoDB" id="1923159at2759"/>
<dbReference type="GO" id="GO:0004842">
    <property type="term" value="F:ubiquitin-protein transferase activity"/>
    <property type="evidence" value="ECO:0007669"/>
    <property type="project" value="InterPro"/>
</dbReference>
<keyword evidence="6" id="KW-0175">Coiled coil</keyword>
<feature type="compositionally biased region" description="Low complexity" evidence="9">
    <location>
        <begin position="544"/>
        <end position="557"/>
    </location>
</feature>
<evidence type="ECO:0000313" key="13">
    <source>
        <dbReference type="Proteomes" id="UP000198287"/>
    </source>
</evidence>
<keyword evidence="2 8" id="KW-0479">Metal-binding</keyword>
<feature type="region of interest" description="Disordered" evidence="9">
    <location>
        <begin position="7"/>
        <end position="34"/>
    </location>
</feature>
<evidence type="ECO:0000256" key="7">
    <source>
        <dbReference type="ARBA" id="ARBA00023242"/>
    </source>
</evidence>
<dbReference type="InterPro" id="IPR035979">
    <property type="entry name" value="RBD_domain_sf"/>
</dbReference>
<dbReference type="InterPro" id="IPR034261">
    <property type="entry name" value="CNOT4_RRM"/>
</dbReference>
<evidence type="ECO:0000256" key="2">
    <source>
        <dbReference type="ARBA" id="ARBA00022723"/>
    </source>
</evidence>
<feature type="compositionally biased region" description="Pro residues" evidence="9">
    <location>
        <begin position="378"/>
        <end position="393"/>
    </location>
</feature>
<dbReference type="GO" id="GO:0016567">
    <property type="term" value="P:protein ubiquitination"/>
    <property type="evidence" value="ECO:0007669"/>
    <property type="project" value="TreeGrafter"/>
</dbReference>
<dbReference type="InterPro" id="IPR013083">
    <property type="entry name" value="Znf_RING/FYVE/PHD"/>
</dbReference>
<dbReference type="InterPro" id="IPR039780">
    <property type="entry name" value="Mot2"/>
</dbReference>
<dbReference type="SMART" id="SM00356">
    <property type="entry name" value="ZnF_C3H1"/>
    <property type="match status" value="1"/>
</dbReference>
<accession>A0A226D832</accession>
<comment type="subcellular location">
    <subcellularLocation>
        <location evidence="1">Nucleus</location>
    </subcellularLocation>
</comment>
<feature type="zinc finger region" description="C3H1-type" evidence="8">
    <location>
        <begin position="240"/>
        <end position="267"/>
    </location>
</feature>